<dbReference type="Gene3D" id="3.40.50.720">
    <property type="entry name" value="NAD(P)-binding Rossmann-like Domain"/>
    <property type="match status" value="1"/>
</dbReference>
<dbReference type="PANTHER" id="PTHR43115:SF4">
    <property type="entry name" value="DEHYDROGENASE_REDUCTASE SDR FAMILY MEMBER 11"/>
    <property type="match status" value="1"/>
</dbReference>
<protein>
    <submittedName>
        <fullName evidence="5">Oxidoreductase</fullName>
    </submittedName>
</protein>
<gene>
    <name evidence="5" type="ORF">GCM10011505_01180</name>
</gene>
<keyword evidence="2" id="KW-0560">Oxidoreductase</keyword>
<dbReference type="SUPFAM" id="SSF51735">
    <property type="entry name" value="NAD(P)-binding Rossmann-fold domains"/>
    <property type="match status" value="1"/>
</dbReference>
<dbReference type="PRINTS" id="PR00080">
    <property type="entry name" value="SDRFAMILY"/>
</dbReference>
<dbReference type="InterPro" id="IPR057326">
    <property type="entry name" value="KR_dom"/>
</dbReference>
<accession>A0ABQ1I9J4</accession>
<proteinExistence type="inferred from homology"/>
<comment type="similarity">
    <text evidence="1 3">Belongs to the short-chain dehydrogenases/reductases (SDR) family.</text>
</comment>
<dbReference type="InterPro" id="IPR002347">
    <property type="entry name" value="SDR_fam"/>
</dbReference>
<dbReference type="EMBL" id="BMDZ01000001">
    <property type="protein sequence ID" value="GGB23729.1"/>
    <property type="molecule type" value="Genomic_DNA"/>
</dbReference>
<dbReference type="Pfam" id="PF00106">
    <property type="entry name" value="adh_short"/>
    <property type="match status" value="1"/>
</dbReference>
<dbReference type="SMART" id="SM00822">
    <property type="entry name" value="PKS_KR"/>
    <property type="match status" value="1"/>
</dbReference>
<dbReference type="PROSITE" id="PS00061">
    <property type="entry name" value="ADH_SHORT"/>
    <property type="match status" value="1"/>
</dbReference>
<comment type="caution">
    <text evidence="5">The sequence shown here is derived from an EMBL/GenBank/DDBJ whole genome shotgun (WGS) entry which is preliminary data.</text>
</comment>
<feature type="domain" description="Ketoreductase" evidence="4">
    <location>
        <begin position="13"/>
        <end position="195"/>
    </location>
</feature>
<evidence type="ECO:0000256" key="1">
    <source>
        <dbReference type="ARBA" id="ARBA00006484"/>
    </source>
</evidence>
<keyword evidence="6" id="KW-1185">Reference proteome</keyword>
<evidence type="ECO:0000256" key="2">
    <source>
        <dbReference type="ARBA" id="ARBA00023002"/>
    </source>
</evidence>
<dbReference type="PRINTS" id="PR00081">
    <property type="entry name" value="GDHRDH"/>
</dbReference>
<evidence type="ECO:0000313" key="6">
    <source>
        <dbReference type="Proteomes" id="UP000603352"/>
    </source>
</evidence>
<sequence length="250" mass="25871">MHPVTPMAGVAGKIVLITGASSGIGEATARILAAAGAVVVLGARRADRLDRLADAIAAAGGTARARALDVTDRADMMAFVDAARAEFGRIDVIVNNAGVMPLSPLAALKLDEWDRMIDVNIRGVLHGIAAVLPAMTEQGTGQVINVSSIGGHAVSPTAAVYCATKFAVGAISDGLRQETDRIRVTVISPGTVTSELAGTITDDTARAAMESFRRITIEPDAIARAIRFAIAQPDDVDVSEMIVRPTASPH</sequence>
<dbReference type="InterPro" id="IPR036291">
    <property type="entry name" value="NAD(P)-bd_dom_sf"/>
</dbReference>
<dbReference type="PANTHER" id="PTHR43115">
    <property type="entry name" value="DEHYDROGENASE/REDUCTASE SDR FAMILY MEMBER 11"/>
    <property type="match status" value="1"/>
</dbReference>
<evidence type="ECO:0000313" key="5">
    <source>
        <dbReference type="EMBL" id="GGB23729.1"/>
    </source>
</evidence>
<evidence type="ECO:0000259" key="4">
    <source>
        <dbReference type="SMART" id="SM00822"/>
    </source>
</evidence>
<reference evidence="6" key="1">
    <citation type="journal article" date="2019" name="Int. J. Syst. Evol. Microbiol.">
        <title>The Global Catalogue of Microorganisms (GCM) 10K type strain sequencing project: providing services to taxonomists for standard genome sequencing and annotation.</title>
        <authorList>
            <consortium name="The Broad Institute Genomics Platform"/>
            <consortium name="The Broad Institute Genome Sequencing Center for Infectious Disease"/>
            <person name="Wu L."/>
            <person name="Ma J."/>
        </authorList>
    </citation>
    <scope>NUCLEOTIDE SEQUENCE [LARGE SCALE GENOMIC DNA]</scope>
    <source>
        <strain evidence="6">CGMCC 1.10188</strain>
    </source>
</reference>
<dbReference type="InterPro" id="IPR020904">
    <property type="entry name" value="Sc_DH/Rdtase_CS"/>
</dbReference>
<evidence type="ECO:0000256" key="3">
    <source>
        <dbReference type="RuleBase" id="RU000363"/>
    </source>
</evidence>
<organism evidence="5 6">
    <name type="scientific">Tistrella bauzanensis</name>
    <dbReference type="NCBI Taxonomy" id="657419"/>
    <lineage>
        <taxon>Bacteria</taxon>
        <taxon>Pseudomonadati</taxon>
        <taxon>Pseudomonadota</taxon>
        <taxon>Alphaproteobacteria</taxon>
        <taxon>Geminicoccales</taxon>
        <taxon>Geminicoccaceae</taxon>
        <taxon>Tistrella</taxon>
    </lineage>
</organism>
<dbReference type="Proteomes" id="UP000603352">
    <property type="component" value="Unassembled WGS sequence"/>
</dbReference>
<name>A0ABQ1I9J4_9PROT</name>